<organism evidence="2 3">
    <name type="scientific">Orbilia oligospora</name>
    <name type="common">Nematode-trapping fungus</name>
    <name type="synonym">Arthrobotrys oligospora</name>
    <dbReference type="NCBI Taxonomy" id="2813651"/>
    <lineage>
        <taxon>Eukaryota</taxon>
        <taxon>Fungi</taxon>
        <taxon>Dikarya</taxon>
        <taxon>Ascomycota</taxon>
        <taxon>Pezizomycotina</taxon>
        <taxon>Orbiliomycetes</taxon>
        <taxon>Orbiliales</taxon>
        <taxon>Orbiliaceae</taxon>
        <taxon>Orbilia</taxon>
    </lineage>
</organism>
<reference evidence="2 3" key="1">
    <citation type="submission" date="2019-06" db="EMBL/GenBank/DDBJ databases">
        <authorList>
            <person name="Palmer J.M."/>
        </authorList>
    </citation>
    <scope>NUCLEOTIDE SEQUENCE [LARGE SCALE GENOMIC DNA]</scope>
    <source>
        <strain evidence="2 3">TWF106</strain>
    </source>
</reference>
<evidence type="ECO:0000313" key="2">
    <source>
        <dbReference type="EMBL" id="KAF3211495.1"/>
    </source>
</evidence>
<dbReference type="EMBL" id="WIWS01000074">
    <property type="protein sequence ID" value="KAF3211495.1"/>
    <property type="molecule type" value="Genomic_DNA"/>
</dbReference>
<protein>
    <submittedName>
        <fullName evidence="2">Uncharacterized protein</fullName>
    </submittedName>
</protein>
<gene>
    <name evidence="2" type="ORF">TWF106_010215</name>
</gene>
<comment type="caution">
    <text evidence="2">The sequence shown here is derived from an EMBL/GenBank/DDBJ whole genome shotgun (WGS) entry which is preliminary data.</text>
</comment>
<feature type="chain" id="PRO_5028985539" evidence="1">
    <location>
        <begin position="26"/>
        <end position="549"/>
    </location>
</feature>
<accession>A0A7C8QG22</accession>
<sequence length="549" mass="62936">MQYSTFIQPVLFVLCVVSCPTWASAIPATNEVSNSIASIRNTANDGFLPYLMEEPHIGEQSSLGSTPSTSGSSLVKRHFMAPACRKAPNGYGHKNVVLEHGVPALNVDGNKNLVVPPKFNCGIAWCRNYKTHKTAIIVCAKPGFKIKRARVAGAAAKLANSCSYDKWKVNGILKDTTGYDIRNSSIWSPAATFAVQKYVPSLANPVLRFTEERLLERYFTLPNLVDRARSNSRRIIFMFTLWPSHPPFLGITQLQESYVNALRILISTYLEIGTYLSLQRAYERVQEFHRLALSFPGQSTGTPLEYTIPTLLYMKEDQICYTYLCSRWSRRDRETLFAKLEAKTDFDALQRLQDPKKFKKDVFDGLKRGVGATDGLQDVFFQGTMVLLYFWWLRDLKNLQLIRSMEGWLVRKTNFDIYTIIRSYMTETVVIQDQRDLLEASNTALIEKMERRMRYHFRCGHYMNGTFWEQMIEVSEEDMVHSLVDNARVDNKGRGSLTPGKQEDDRKILNLLYWPFKNTPGAFEYVEKMIPEIKSSFSCEDDEEDNSFP</sequence>
<proteinExistence type="predicted"/>
<evidence type="ECO:0000313" key="3">
    <source>
        <dbReference type="Proteomes" id="UP000472727"/>
    </source>
</evidence>
<name>A0A7C8QG22_ORBOL</name>
<evidence type="ECO:0000256" key="1">
    <source>
        <dbReference type="SAM" id="SignalP"/>
    </source>
</evidence>
<dbReference type="AlphaFoldDB" id="A0A7C8QG22"/>
<feature type="signal peptide" evidence="1">
    <location>
        <begin position="1"/>
        <end position="25"/>
    </location>
</feature>
<dbReference type="Proteomes" id="UP000472727">
    <property type="component" value="Unassembled WGS sequence"/>
</dbReference>
<keyword evidence="1" id="KW-0732">Signal</keyword>